<proteinExistence type="predicted"/>
<evidence type="ECO:0000313" key="2">
    <source>
        <dbReference type="Proteomes" id="UP000319514"/>
    </source>
</evidence>
<evidence type="ECO:0008006" key="3">
    <source>
        <dbReference type="Google" id="ProtNLM"/>
    </source>
</evidence>
<dbReference type="AlphaFoldDB" id="A0A542ZNH9"/>
<protein>
    <recommendedName>
        <fullName evidence="3">Transcriptional regulator, AbiEi antitoxin, Type IV TA system</fullName>
    </recommendedName>
</protein>
<name>A0A542ZNH9_9MICO</name>
<keyword evidence="2" id="KW-1185">Reference proteome</keyword>
<accession>A0A542ZNH9</accession>
<gene>
    <name evidence="1" type="ORF">FB474_3266</name>
</gene>
<comment type="caution">
    <text evidence="1">The sequence shown here is derived from an EMBL/GenBank/DDBJ whole genome shotgun (WGS) entry which is preliminary data.</text>
</comment>
<sequence length="342" mass="37675">MDENLPLAFSSADAFSRGVTKSALRHKVAHGCWMRVSRDVHAVPHEWSAATPAARLASASMARARAHHADKVLSHLSAASIHGYDLPLAPGTATWLTVDHGGNRPRRAPDVIVERASLAPEDVVEFGRPVLAVTSPARTVADCLRHLRLADAVALGDSALRSDPDLAASVHEVLARQRGWPGGRTARTAYRLLDGRRETWLESWSFARLWQLGVELPEPQVTVLDEWGRFVARVDAMWRAWGVVGEADGRMKYGLGPAGADLAARSGLREAFSAGAVFAEKRREDRLRDLGLEVVRWTLDDLLRRPDEVVLRVEAARRRGDARRFRGRLVSSPETALRKLVS</sequence>
<dbReference type="Proteomes" id="UP000319514">
    <property type="component" value="Unassembled WGS sequence"/>
</dbReference>
<organism evidence="1 2">
    <name type="scientific">Oryzihumus leptocrescens</name>
    <dbReference type="NCBI Taxonomy" id="297536"/>
    <lineage>
        <taxon>Bacteria</taxon>
        <taxon>Bacillati</taxon>
        <taxon>Actinomycetota</taxon>
        <taxon>Actinomycetes</taxon>
        <taxon>Micrococcales</taxon>
        <taxon>Intrasporangiaceae</taxon>
        <taxon>Oryzihumus</taxon>
    </lineage>
</organism>
<dbReference type="RefSeq" id="WP_141789577.1">
    <property type="nucleotide sequence ID" value="NZ_BAAAKX010000012.1"/>
</dbReference>
<reference evidence="1 2" key="1">
    <citation type="submission" date="2019-06" db="EMBL/GenBank/DDBJ databases">
        <title>Sequencing the genomes of 1000 actinobacteria strains.</title>
        <authorList>
            <person name="Klenk H.-P."/>
        </authorList>
    </citation>
    <scope>NUCLEOTIDE SEQUENCE [LARGE SCALE GENOMIC DNA]</scope>
    <source>
        <strain evidence="1 2">DSM 18082</strain>
    </source>
</reference>
<dbReference type="EMBL" id="VFOQ01000001">
    <property type="protein sequence ID" value="TQL61846.1"/>
    <property type="molecule type" value="Genomic_DNA"/>
</dbReference>
<dbReference type="OrthoDB" id="5517693at2"/>
<evidence type="ECO:0000313" key="1">
    <source>
        <dbReference type="EMBL" id="TQL61846.1"/>
    </source>
</evidence>